<dbReference type="EMBL" id="ATMH01003451">
    <property type="protein sequence ID" value="EPY31447.1"/>
    <property type="molecule type" value="Genomic_DNA"/>
</dbReference>
<dbReference type="OrthoDB" id="257001at2759"/>
<comment type="caution">
    <text evidence="1">The sequence shown here is derived from an EMBL/GenBank/DDBJ whole genome shotgun (WGS) entry which is preliminary data.</text>
</comment>
<dbReference type="AlphaFoldDB" id="S9UKS5"/>
<reference evidence="1 2" key="1">
    <citation type="journal article" date="2013" name="PLoS ONE">
        <title>Predicting the Proteins of Angomonas deanei, Strigomonas culicis and Their Respective Endosymbionts Reveals New Aspects of the Trypanosomatidae Family.</title>
        <authorList>
            <person name="Motta M.C."/>
            <person name="Martins A.C."/>
            <person name="de Souza S.S."/>
            <person name="Catta-Preta C.M."/>
            <person name="Silva R."/>
            <person name="Klein C.C."/>
            <person name="de Almeida L.G."/>
            <person name="de Lima Cunha O."/>
            <person name="Ciapina L.P."/>
            <person name="Brocchi M."/>
            <person name="Colabardini A.C."/>
            <person name="de Araujo Lima B."/>
            <person name="Machado C.R."/>
            <person name="de Almeida Soares C.M."/>
            <person name="Probst C.M."/>
            <person name="de Menezes C.B."/>
            <person name="Thompson C.E."/>
            <person name="Bartholomeu D.C."/>
            <person name="Gradia D.F."/>
            <person name="Pavoni D.P."/>
            <person name="Grisard E.C."/>
            <person name="Fantinatti-Garboggini F."/>
            <person name="Marchini F.K."/>
            <person name="Rodrigues-Luiz G.F."/>
            <person name="Wagner G."/>
            <person name="Goldman G.H."/>
            <person name="Fietto J.L."/>
            <person name="Elias M.C."/>
            <person name="Goldman M.H."/>
            <person name="Sagot M.F."/>
            <person name="Pereira M."/>
            <person name="Stoco P.H."/>
            <person name="de Mendonca-Neto R.P."/>
            <person name="Teixeira S.M."/>
            <person name="Maciel T.E."/>
            <person name="de Oliveira Mendes T.A."/>
            <person name="Urmenyi T.P."/>
            <person name="de Souza W."/>
            <person name="Schenkman S."/>
            <person name="de Vasconcelos A.T."/>
        </authorList>
    </citation>
    <scope>NUCLEOTIDE SEQUENCE [LARGE SCALE GENOMIC DNA]</scope>
</reference>
<gene>
    <name evidence="1" type="ORF">STCU_03451</name>
</gene>
<organism evidence="1 2">
    <name type="scientific">Strigomonas culicis</name>
    <dbReference type="NCBI Taxonomy" id="28005"/>
    <lineage>
        <taxon>Eukaryota</taxon>
        <taxon>Discoba</taxon>
        <taxon>Euglenozoa</taxon>
        <taxon>Kinetoplastea</taxon>
        <taxon>Metakinetoplastina</taxon>
        <taxon>Trypanosomatida</taxon>
        <taxon>Trypanosomatidae</taxon>
        <taxon>Strigomonadinae</taxon>
        <taxon>Strigomonas</taxon>
    </lineage>
</organism>
<protein>
    <submittedName>
        <fullName evidence="1">Uncharacterized protein</fullName>
    </submittedName>
</protein>
<dbReference type="Proteomes" id="UP000015354">
    <property type="component" value="Unassembled WGS sequence"/>
</dbReference>
<accession>S9UKS5</accession>
<evidence type="ECO:0000313" key="1">
    <source>
        <dbReference type="EMBL" id="EPY31447.1"/>
    </source>
</evidence>
<name>S9UKS5_9TRYP</name>
<proteinExistence type="predicted"/>
<keyword evidence="2" id="KW-1185">Reference proteome</keyword>
<evidence type="ECO:0000313" key="2">
    <source>
        <dbReference type="Proteomes" id="UP000015354"/>
    </source>
</evidence>
<sequence>MNSKNMLGTNKEVRDYWKESRKAAAKPMLCPVCRKRGHFVSGVYEIARRIPMVMASGVCLCVKCKKDVAFQYDGFHKIWMCDFCETVICSQCQT</sequence>